<comment type="caution">
    <text evidence="1">The sequence shown here is derived from an EMBL/GenBank/DDBJ whole genome shotgun (WGS) entry which is preliminary data.</text>
</comment>
<accession>A0A4R0XSL7</accession>
<protein>
    <submittedName>
        <fullName evidence="1">Uncharacterized protein</fullName>
    </submittedName>
</protein>
<dbReference type="OrthoDB" id="388703at2"/>
<proteinExistence type="predicted"/>
<dbReference type="EMBL" id="PSZO01000024">
    <property type="protein sequence ID" value="TCG10707.1"/>
    <property type="molecule type" value="Genomic_DNA"/>
</dbReference>
<evidence type="ECO:0000313" key="1">
    <source>
        <dbReference type="EMBL" id="TCG10707.1"/>
    </source>
</evidence>
<dbReference type="AlphaFoldDB" id="A0A4R0XSL7"/>
<organism evidence="1 2">
    <name type="scientific">Mycoplasma marinum</name>
    <dbReference type="NCBI Taxonomy" id="1937190"/>
    <lineage>
        <taxon>Bacteria</taxon>
        <taxon>Bacillati</taxon>
        <taxon>Mycoplasmatota</taxon>
        <taxon>Mollicutes</taxon>
        <taxon>Mycoplasmataceae</taxon>
        <taxon>Mycoplasma</taxon>
    </lineage>
</organism>
<dbReference type="Proteomes" id="UP000294192">
    <property type="component" value="Unassembled WGS sequence"/>
</dbReference>
<gene>
    <name evidence="1" type="ORF">C4B24_04135</name>
</gene>
<evidence type="ECO:0000313" key="2">
    <source>
        <dbReference type="Proteomes" id="UP000294192"/>
    </source>
</evidence>
<name>A0A4R0XSL7_9MOLU</name>
<reference evidence="1 2" key="1">
    <citation type="submission" date="2018-02" db="EMBL/GenBank/DDBJ databases">
        <title>Mycoplasma marinum and Mycoplasma todarodis sp. nov., moderately halophilic and psychrotolerant mycoplasmas isolated from cephalopods.</title>
        <authorList>
            <person name="Viver T."/>
        </authorList>
    </citation>
    <scope>NUCLEOTIDE SEQUENCE [LARGE SCALE GENOMIC DNA]</scope>
    <source>
        <strain evidence="1 2">PE</strain>
    </source>
</reference>
<keyword evidence="2" id="KW-1185">Reference proteome</keyword>
<sequence length="238" mass="28723">MFKRKYNLALRPLIWAKYRTILNSENIETLSSKRINKIFENEDRDAKEWYLHLVVSQWFSKNNEILSRETLDKLHKIIKRCKLNLNEMEKHDLLIIEERIFSSERTLKILDTNHKLMFGEHVNARFKKCNLFIEQDTQFNFKISNKNQIWTNKKYWKIKSTGILLISNKKFIIETKDSVEKILFKNIIKYKHTKTGFEFKTNDGNFLLKIHDQETLNRTINSILRKRAKNVIKKCKNN</sequence>
<dbReference type="RefSeq" id="WP_131599502.1">
    <property type="nucleotide sequence ID" value="NZ_CBDBYK010000019.1"/>
</dbReference>